<dbReference type="Proteomes" id="UP000029640">
    <property type="component" value="Unassembled WGS sequence"/>
</dbReference>
<sequence>MANTALLPFEGEVLALWEGGSAYRVAPDSLETLGLKNWGEGLAHMPFSAHPLPERDGSYWNFGFAPYAGAGGTLVIYRFRPGAGMEAVTPLPLPFPGYLHDFAQTDRHLLFLVPPYRYDPAAGRTFVDRFRWEPETGSRLLVLDKDDLTRRQVFELPAGFVFHFGHAALKGRELRLQLCWYDSPALMASGMTSLVAHGQTVSPTHARASTVVADLGSGRAALETSGTVLEFPGFDERADPAAALLYGAGKAGVAGERPVDTVAAWNPATGAVDEYRYSYGVQAEEPLFVPDDSAKPGRGWLLQTYLDCNAGFTGLNVFDAAAVGAGPLASATMARALPLGFHGTFLPA</sequence>
<dbReference type="eggNOG" id="COG3670">
    <property type="taxonomic scope" value="Bacteria"/>
</dbReference>
<evidence type="ECO:0000256" key="2">
    <source>
        <dbReference type="ARBA" id="ARBA00022723"/>
    </source>
</evidence>
<dbReference type="HOGENOM" id="CLU_016472_6_3_6"/>
<dbReference type="AlphaFoldDB" id="A0A095VMR5"/>
<evidence type="ECO:0000313" key="6">
    <source>
        <dbReference type="EMBL" id="KGE02655.1"/>
    </source>
</evidence>
<dbReference type="PANTHER" id="PTHR10543">
    <property type="entry name" value="BETA-CAROTENE DIOXYGENASE"/>
    <property type="match status" value="1"/>
</dbReference>
<keyword evidence="4 5" id="KW-0408">Iron</keyword>
<proteinExistence type="inferred from homology"/>
<name>A0A095VMR5_9GAMM</name>
<keyword evidence="7" id="KW-1185">Reference proteome</keyword>
<feature type="binding site" evidence="5">
    <location>
        <position position="342"/>
    </location>
    <ligand>
        <name>Fe cation</name>
        <dbReference type="ChEBI" id="CHEBI:24875"/>
        <note>catalytic</note>
    </ligand>
</feature>
<keyword evidence="3" id="KW-0560">Oxidoreductase</keyword>
<protein>
    <submittedName>
        <fullName evidence="6">Lignostilbene-alpha,beta-dioxygenase</fullName>
    </submittedName>
</protein>
<dbReference type="InterPro" id="IPR004294">
    <property type="entry name" value="Carotenoid_Oase"/>
</dbReference>
<feature type="binding site" evidence="5">
    <location>
        <position position="100"/>
    </location>
    <ligand>
        <name>Fe cation</name>
        <dbReference type="ChEBI" id="CHEBI:24875"/>
        <note>catalytic</note>
    </ligand>
</feature>
<evidence type="ECO:0000256" key="1">
    <source>
        <dbReference type="ARBA" id="ARBA00006787"/>
    </source>
</evidence>
<dbReference type="EMBL" id="AUVB01000088">
    <property type="protein sequence ID" value="KGE02655.1"/>
    <property type="molecule type" value="Genomic_DNA"/>
</dbReference>
<dbReference type="PANTHER" id="PTHR10543:SF89">
    <property type="entry name" value="CAROTENOID 9,10(9',10')-CLEAVAGE DIOXYGENASE 1"/>
    <property type="match status" value="1"/>
</dbReference>
<evidence type="ECO:0000256" key="4">
    <source>
        <dbReference type="ARBA" id="ARBA00023004"/>
    </source>
</evidence>
<dbReference type="GO" id="GO:0016121">
    <property type="term" value="P:carotene catabolic process"/>
    <property type="evidence" value="ECO:0007669"/>
    <property type="project" value="TreeGrafter"/>
</dbReference>
<gene>
    <name evidence="6" type="ORF">HRUBRA_02793</name>
</gene>
<accession>A0A095VMR5</accession>
<evidence type="ECO:0000313" key="7">
    <source>
        <dbReference type="Proteomes" id="UP000029640"/>
    </source>
</evidence>
<comment type="caution">
    <text evidence="6">The sequence shown here is derived from an EMBL/GenBank/DDBJ whole genome shotgun (WGS) entry which is preliminary data.</text>
</comment>
<dbReference type="GO" id="GO:0010436">
    <property type="term" value="F:carotenoid dioxygenase activity"/>
    <property type="evidence" value="ECO:0007669"/>
    <property type="project" value="TreeGrafter"/>
</dbReference>
<reference evidence="6 7" key="1">
    <citation type="journal article" date="2014" name="Genome Announc.">
        <title>Genome Sequence of Gammaproteobacterial Pseudohaliea rubra Type Strain DSM 19751, Isolated from Coastal Seawater of the Mediterranean Sea.</title>
        <authorList>
            <person name="Spring S."/>
            <person name="Fiebig A."/>
            <person name="Riedel T."/>
            <person name="Goker M."/>
            <person name="Klenk H.P."/>
        </authorList>
    </citation>
    <scope>NUCLEOTIDE SEQUENCE [LARGE SCALE GENOMIC DNA]</scope>
    <source>
        <strain evidence="6 7">DSM 19751</strain>
    </source>
</reference>
<dbReference type="Pfam" id="PF03055">
    <property type="entry name" value="RPE65"/>
    <property type="match status" value="1"/>
</dbReference>
<evidence type="ECO:0000256" key="5">
    <source>
        <dbReference type="PIRSR" id="PIRSR604294-1"/>
    </source>
</evidence>
<feature type="binding site" evidence="5">
    <location>
        <position position="50"/>
    </location>
    <ligand>
        <name>Fe cation</name>
        <dbReference type="ChEBI" id="CHEBI:24875"/>
        <note>catalytic</note>
    </ligand>
</feature>
<keyword evidence="6" id="KW-0223">Dioxygenase</keyword>
<keyword evidence="2 5" id="KW-0479">Metal-binding</keyword>
<organism evidence="6 7">
    <name type="scientific">Pseudohaliea rubra DSM 19751</name>
    <dbReference type="NCBI Taxonomy" id="1265313"/>
    <lineage>
        <taxon>Bacteria</taxon>
        <taxon>Pseudomonadati</taxon>
        <taxon>Pseudomonadota</taxon>
        <taxon>Gammaproteobacteria</taxon>
        <taxon>Cellvibrionales</taxon>
        <taxon>Halieaceae</taxon>
        <taxon>Pseudohaliea</taxon>
    </lineage>
</organism>
<comment type="similarity">
    <text evidence="1">Belongs to the carotenoid oxygenase family.</text>
</comment>
<dbReference type="GO" id="GO:0046872">
    <property type="term" value="F:metal ion binding"/>
    <property type="evidence" value="ECO:0007669"/>
    <property type="project" value="UniProtKB-KW"/>
</dbReference>
<feature type="binding site" evidence="5">
    <location>
        <position position="163"/>
    </location>
    <ligand>
        <name>Fe cation</name>
        <dbReference type="ChEBI" id="CHEBI:24875"/>
        <note>catalytic</note>
    </ligand>
</feature>
<comment type="cofactor">
    <cofactor evidence="5">
        <name>Fe(2+)</name>
        <dbReference type="ChEBI" id="CHEBI:29033"/>
    </cofactor>
    <text evidence="5">Binds 1 Fe(2+) ion per subunit.</text>
</comment>
<dbReference type="STRING" id="1265313.HRUBRA_02793"/>
<evidence type="ECO:0000256" key="3">
    <source>
        <dbReference type="ARBA" id="ARBA00023002"/>
    </source>
</evidence>
<dbReference type="PATRIC" id="fig|1265313.6.peg.2750"/>